<dbReference type="GO" id="GO:0016705">
    <property type="term" value="F:oxidoreductase activity, acting on paired donors, with incorporation or reduction of molecular oxygen"/>
    <property type="evidence" value="ECO:0007669"/>
    <property type="project" value="InterPro"/>
</dbReference>
<gene>
    <name evidence="1" type="ORF">BP5796_12130</name>
</gene>
<evidence type="ECO:0000313" key="1">
    <source>
        <dbReference type="EMBL" id="RDW59206.1"/>
    </source>
</evidence>
<dbReference type="InterPro" id="IPR051260">
    <property type="entry name" value="Diverse_substr_monoxygenases"/>
</dbReference>
<dbReference type="InterPro" id="IPR036661">
    <property type="entry name" value="Luciferase-like_sf"/>
</dbReference>
<dbReference type="PANTHER" id="PTHR30011">
    <property type="entry name" value="ALKANESULFONATE MONOOXYGENASE-RELATED"/>
    <property type="match status" value="1"/>
</dbReference>
<dbReference type="PANTHER" id="PTHR30011:SF30">
    <property type="entry name" value="XENOBIOTIC COMPOUND MONOOXYGENASE, DSZA FAMILY (AFU_ORTHOLOGUE AFUA_6G01920)"/>
    <property type="match status" value="1"/>
</dbReference>
<name>A0A3D8QBI6_9HELO</name>
<evidence type="ECO:0008006" key="3">
    <source>
        <dbReference type="Google" id="ProtNLM"/>
    </source>
</evidence>
<reference evidence="1 2" key="1">
    <citation type="journal article" date="2018" name="IMA Fungus">
        <title>IMA Genome-F 9: Draft genome sequence of Annulohypoxylon stygium, Aspergillus mulundensis, Berkeleyomyces basicola (syn. Thielaviopsis basicola), Ceratocystis smalleyi, two Cercospora beticola strains, Coleophoma cylindrospora, Fusarium fracticaudum, Phialophora cf. hyalina, and Morchella septimelata.</title>
        <authorList>
            <person name="Wingfield B.D."/>
            <person name="Bills G.F."/>
            <person name="Dong Y."/>
            <person name="Huang W."/>
            <person name="Nel W.J."/>
            <person name="Swalarsk-Parry B.S."/>
            <person name="Vaghefi N."/>
            <person name="Wilken P.M."/>
            <person name="An Z."/>
            <person name="de Beer Z.W."/>
            <person name="De Vos L."/>
            <person name="Chen L."/>
            <person name="Duong T.A."/>
            <person name="Gao Y."/>
            <person name="Hammerbacher A."/>
            <person name="Kikkert J.R."/>
            <person name="Li Y."/>
            <person name="Li H."/>
            <person name="Li K."/>
            <person name="Li Q."/>
            <person name="Liu X."/>
            <person name="Ma X."/>
            <person name="Naidoo K."/>
            <person name="Pethybridge S.J."/>
            <person name="Sun J."/>
            <person name="Steenkamp E.T."/>
            <person name="van der Nest M.A."/>
            <person name="van Wyk S."/>
            <person name="Wingfield M.J."/>
            <person name="Xiong C."/>
            <person name="Yue Q."/>
            <person name="Zhang X."/>
        </authorList>
    </citation>
    <scope>NUCLEOTIDE SEQUENCE [LARGE SCALE GENOMIC DNA]</scope>
    <source>
        <strain evidence="1 2">BP5796</strain>
    </source>
</reference>
<dbReference type="EMBL" id="PDLN01000020">
    <property type="protein sequence ID" value="RDW59206.1"/>
    <property type="molecule type" value="Genomic_DNA"/>
</dbReference>
<dbReference type="Gene3D" id="3.20.20.30">
    <property type="entry name" value="Luciferase-like domain"/>
    <property type="match status" value="1"/>
</dbReference>
<sequence>MMILLNAFEMGTVGHNAPGQWKNPEDKSATKRSLEYWIELAKLLERGGFTALFLADIFGGHDTYEGSLDNCIRRAAQWPVTDPTIASYITNVL</sequence>
<dbReference type="AlphaFoldDB" id="A0A3D8QBI6"/>
<accession>A0A3D8QBI6</accession>
<keyword evidence="2" id="KW-1185">Reference proteome</keyword>
<evidence type="ECO:0000313" key="2">
    <source>
        <dbReference type="Proteomes" id="UP000256328"/>
    </source>
</evidence>
<protein>
    <recommendedName>
        <fullName evidence="3">Luciferase-like domain-containing protein</fullName>
    </recommendedName>
</protein>
<dbReference type="SUPFAM" id="SSF51679">
    <property type="entry name" value="Bacterial luciferase-like"/>
    <property type="match status" value="1"/>
</dbReference>
<proteinExistence type="predicted"/>
<dbReference type="Proteomes" id="UP000256328">
    <property type="component" value="Unassembled WGS sequence"/>
</dbReference>
<dbReference type="OrthoDB" id="8922241at2759"/>
<organism evidence="1 2">
    <name type="scientific">Coleophoma crateriformis</name>
    <dbReference type="NCBI Taxonomy" id="565419"/>
    <lineage>
        <taxon>Eukaryota</taxon>
        <taxon>Fungi</taxon>
        <taxon>Dikarya</taxon>
        <taxon>Ascomycota</taxon>
        <taxon>Pezizomycotina</taxon>
        <taxon>Leotiomycetes</taxon>
        <taxon>Helotiales</taxon>
        <taxon>Dermateaceae</taxon>
        <taxon>Coleophoma</taxon>
    </lineage>
</organism>
<comment type="caution">
    <text evidence="1">The sequence shown here is derived from an EMBL/GenBank/DDBJ whole genome shotgun (WGS) entry which is preliminary data.</text>
</comment>